<organism evidence="2 3">
    <name type="scientific">Eiseniibacteriota bacterium</name>
    <dbReference type="NCBI Taxonomy" id="2212470"/>
    <lineage>
        <taxon>Bacteria</taxon>
        <taxon>Candidatus Eiseniibacteriota</taxon>
    </lineage>
</organism>
<evidence type="ECO:0000313" key="2">
    <source>
        <dbReference type="EMBL" id="TMQ70259.1"/>
    </source>
</evidence>
<dbReference type="Proteomes" id="UP000319771">
    <property type="component" value="Unassembled WGS sequence"/>
</dbReference>
<dbReference type="EMBL" id="VBPB01000239">
    <property type="protein sequence ID" value="TMQ70259.1"/>
    <property type="molecule type" value="Genomic_DNA"/>
</dbReference>
<comment type="caution">
    <text evidence="2">The sequence shown here is derived from an EMBL/GenBank/DDBJ whole genome shotgun (WGS) entry which is preliminary data.</text>
</comment>
<reference evidence="2 3" key="1">
    <citation type="journal article" date="2019" name="Nat. Microbiol.">
        <title>Mediterranean grassland soil C-N compound turnover is dependent on rainfall and depth, and is mediated by genomically divergent microorganisms.</title>
        <authorList>
            <person name="Diamond S."/>
            <person name="Andeer P.F."/>
            <person name="Li Z."/>
            <person name="Crits-Christoph A."/>
            <person name="Burstein D."/>
            <person name="Anantharaman K."/>
            <person name="Lane K.R."/>
            <person name="Thomas B.C."/>
            <person name="Pan C."/>
            <person name="Northen T.R."/>
            <person name="Banfield J.F."/>
        </authorList>
    </citation>
    <scope>NUCLEOTIDE SEQUENCE [LARGE SCALE GENOMIC DNA]</scope>
    <source>
        <strain evidence="2">WS_11</strain>
    </source>
</reference>
<name>A0A538U3C3_UNCEI</name>
<accession>A0A538U3C3</accession>
<evidence type="ECO:0000313" key="3">
    <source>
        <dbReference type="Proteomes" id="UP000319771"/>
    </source>
</evidence>
<evidence type="ECO:0000256" key="1">
    <source>
        <dbReference type="SAM" id="MobiDB-lite"/>
    </source>
</evidence>
<proteinExistence type="predicted"/>
<feature type="non-terminal residue" evidence="2">
    <location>
        <position position="84"/>
    </location>
</feature>
<sequence length="84" mass="8867">MPKSIVAVAVEPRAHTAGRARLSVLHGVSLAKDLGPFLQANLDAQATVRTDGMPTSHGLPAMGNRHDRPVQGHAARSSEILPWA</sequence>
<dbReference type="AlphaFoldDB" id="A0A538U3C3"/>
<protein>
    <submittedName>
        <fullName evidence="2">Transposase</fullName>
    </submittedName>
</protein>
<gene>
    <name evidence="2" type="ORF">E6K81_13025</name>
</gene>
<feature type="region of interest" description="Disordered" evidence="1">
    <location>
        <begin position="50"/>
        <end position="84"/>
    </location>
</feature>